<gene>
    <name evidence="2" type="ORF">F8144_39420</name>
</gene>
<protein>
    <submittedName>
        <fullName evidence="2">Uncharacterized protein</fullName>
    </submittedName>
</protein>
<dbReference type="RefSeq" id="WP_151474235.1">
    <property type="nucleotide sequence ID" value="NZ_WBKG01000052.1"/>
</dbReference>
<feature type="region of interest" description="Disordered" evidence="1">
    <location>
        <begin position="1"/>
        <end position="21"/>
    </location>
</feature>
<sequence>MTKTGSDHLKRQARQIARSSARRYPDVLAELRGTSRRPPSKDLVLLCSGLVHPLDGGSCARPAGRRLAEAGWGWCSLEPHFPAHVWQGYVEARDTAEHAKHEAWLAALSPTERAEYEAEQEAAYWAQMAEEAREPYDPDEERSLEYALDAAAEERWEAEMNARADDDGYIELSDEEYYGTYADEHPR</sequence>
<dbReference type="EMBL" id="WBKG01000052">
    <property type="protein sequence ID" value="KAB1978515.1"/>
    <property type="molecule type" value="Genomic_DNA"/>
</dbReference>
<comment type="caution">
    <text evidence="2">The sequence shown here is derived from an EMBL/GenBank/DDBJ whole genome shotgun (WGS) entry which is preliminary data.</text>
</comment>
<evidence type="ECO:0000313" key="3">
    <source>
        <dbReference type="Proteomes" id="UP000442990"/>
    </source>
</evidence>
<reference evidence="2 3" key="1">
    <citation type="submission" date="2019-09" db="EMBL/GenBank/DDBJ databases">
        <title>Isolation and identification of active actinomycetes.</title>
        <authorList>
            <person name="Yu Z."/>
            <person name="Han C."/>
            <person name="Yu B."/>
        </authorList>
    </citation>
    <scope>NUCLEOTIDE SEQUENCE [LARGE SCALE GENOMIC DNA]</scope>
    <source>
        <strain evidence="2 3">NEAU-H2</strain>
    </source>
</reference>
<dbReference type="Proteomes" id="UP000442990">
    <property type="component" value="Unassembled WGS sequence"/>
</dbReference>
<organism evidence="2 3">
    <name type="scientific">Streptomyces triticiradicis</name>
    <dbReference type="NCBI Taxonomy" id="2651189"/>
    <lineage>
        <taxon>Bacteria</taxon>
        <taxon>Bacillati</taxon>
        <taxon>Actinomycetota</taxon>
        <taxon>Actinomycetes</taxon>
        <taxon>Kitasatosporales</taxon>
        <taxon>Streptomycetaceae</taxon>
        <taxon>Streptomyces</taxon>
    </lineage>
</organism>
<name>A0A7J5D3D4_9ACTN</name>
<keyword evidence="3" id="KW-1185">Reference proteome</keyword>
<feature type="compositionally biased region" description="Basic and acidic residues" evidence="1">
    <location>
        <begin position="1"/>
        <end position="10"/>
    </location>
</feature>
<accession>A0A7J5D3D4</accession>
<evidence type="ECO:0000313" key="2">
    <source>
        <dbReference type="EMBL" id="KAB1978515.1"/>
    </source>
</evidence>
<dbReference type="AlphaFoldDB" id="A0A7J5D3D4"/>
<proteinExistence type="predicted"/>
<evidence type="ECO:0000256" key="1">
    <source>
        <dbReference type="SAM" id="MobiDB-lite"/>
    </source>
</evidence>